<evidence type="ECO:0000313" key="6">
    <source>
        <dbReference type="Proteomes" id="UP001456524"/>
    </source>
</evidence>
<feature type="compositionally biased region" description="Polar residues" evidence="2">
    <location>
        <begin position="180"/>
        <end position="192"/>
    </location>
</feature>
<evidence type="ECO:0000313" key="5">
    <source>
        <dbReference type="EMBL" id="KAK8156016.1"/>
    </source>
</evidence>
<feature type="compositionally biased region" description="Basic and acidic residues" evidence="2">
    <location>
        <begin position="279"/>
        <end position="292"/>
    </location>
</feature>
<reference evidence="5 6" key="1">
    <citation type="journal article" date="2022" name="G3 (Bethesda)">
        <title>Enemy or ally: a genomic approach to elucidate the lifestyle of Phyllosticta citrichinaensis.</title>
        <authorList>
            <person name="Buijs V.A."/>
            <person name="Groenewald J.Z."/>
            <person name="Haridas S."/>
            <person name="LaButti K.M."/>
            <person name="Lipzen A."/>
            <person name="Martin F.M."/>
            <person name="Barry K."/>
            <person name="Grigoriev I.V."/>
            <person name="Crous P.W."/>
            <person name="Seidl M.F."/>
        </authorList>
    </citation>
    <scope>NUCLEOTIDE SEQUENCE [LARGE SCALE GENOMIC DNA]</scope>
    <source>
        <strain evidence="5 6">CBS 129764</strain>
    </source>
</reference>
<keyword evidence="3" id="KW-0472">Membrane</keyword>
<dbReference type="PROSITE" id="PS00022">
    <property type="entry name" value="EGF_1"/>
    <property type="match status" value="1"/>
</dbReference>
<feature type="compositionally biased region" description="Pro residues" evidence="2">
    <location>
        <begin position="125"/>
        <end position="136"/>
    </location>
</feature>
<keyword evidence="6" id="KW-1185">Reference proteome</keyword>
<feature type="disulfide bond" evidence="1">
    <location>
        <begin position="636"/>
        <end position="645"/>
    </location>
</feature>
<proteinExistence type="predicted"/>
<dbReference type="PROSITE" id="PS01186">
    <property type="entry name" value="EGF_2"/>
    <property type="match status" value="1"/>
</dbReference>
<organism evidence="5 6">
    <name type="scientific">Phyllosticta citrichinensis</name>
    <dbReference type="NCBI Taxonomy" id="1130410"/>
    <lineage>
        <taxon>Eukaryota</taxon>
        <taxon>Fungi</taxon>
        <taxon>Dikarya</taxon>
        <taxon>Ascomycota</taxon>
        <taxon>Pezizomycotina</taxon>
        <taxon>Dothideomycetes</taxon>
        <taxon>Dothideomycetes incertae sedis</taxon>
        <taxon>Botryosphaeriales</taxon>
        <taxon>Phyllostictaceae</taxon>
        <taxon>Phyllosticta</taxon>
    </lineage>
</organism>
<feature type="compositionally biased region" description="Acidic residues" evidence="2">
    <location>
        <begin position="262"/>
        <end position="274"/>
    </location>
</feature>
<dbReference type="CDD" id="cd00054">
    <property type="entry name" value="EGF_CA"/>
    <property type="match status" value="1"/>
</dbReference>
<dbReference type="PROSITE" id="PS50026">
    <property type="entry name" value="EGF_3"/>
    <property type="match status" value="1"/>
</dbReference>
<name>A0ABR1XJ17_9PEZI</name>
<dbReference type="Proteomes" id="UP001456524">
    <property type="component" value="Unassembled WGS sequence"/>
</dbReference>
<gene>
    <name evidence="5" type="ORF">IWX90DRAFT_480977</name>
</gene>
<feature type="domain" description="EGF-like" evidence="4">
    <location>
        <begin position="608"/>
        <end position="646"/>
    </location>
</feature>
<protein>
    <recommendedName>
        <fullName evidence="4">EGF-like domain-containing protein</fullName>
    </recommendedName>
</protein>
<evidence type="ECO:0000259" key="4">
    <source>
        <dbReference type="PROSITE" id="PS50026"/>
    </source>
</evidence>
<feature type="compositionally biased region" description="Basic and acidic residues" evidence="2">
    <location>
        <begin position="320"/>
        <end position="330"/>
    </location>
</feature>
<keyword evidence="3" id="KW-1133">Transmembrane helix</keyword>
<feature type="compositionally biased region" description="Low complexity" evidence="2">
    <location>
        <begin position="334"/>
        <end position="346"/>
    </location>
</feature>
<feature type="region of interest" description="Disordered" evidence="2">
    <location>
        <begin position="806"/>
        <end position="829"/>
    </location>
</feature>
<feature type="compositionally biased region" description="Low complexity" evidence="2">
    <location>
        <begin position="806"/>
        <end position="827"/>
    </location>
</feature>
<comment type="caution">
    <text evidence="5">The sequence shown here is derived from an EMBL/GenBank/DDBJ whole genome shotgun (WGS) entry which is preliminary data.</text>
</comment>
<evidence type="ECO:0000256" key="1">
    <source>
        <dbReference type="PROSITE-ProRule" id="PRU00076"/>
    </source>
</evidence>
<feature type="transmembrane region" description="Helical" evidence="3">
    <location>
        <begin position="567"/>
        <end position="594"/>
    </location>
</feature>
<keyword evidence="3" id="KW-0812">Transmembrane</keyword>
<feature type="compositionally biased region" description="Low complexity" evidence="2">
    <location>
        <begin position="371"/>
        <end position="387"/>
    </location>
</feature>
<dbReference type="InterPro" id="IPR000742">
    <property type="entry name" value="EGF"/>
</dbReference>
<dbReference type="EMBL" id="JBBWUH010000010">
    <property type="protein sequence ID" value="KAK8156016.1"/>
    <property type="molecule type" value="Genomic_DNA"/>
</dbReference>
<evidence type="ECO:0000256" key="2">
    <source>
        <dbReference type="SAM" id="MobiDB-lite"/>
    </source>
</evidence>
<feature type="compositionally biased region" description="Low complexity" evidence="2">
    <location>
        <begin position="517"/>
        <end position="526"/>
    </location>
</feature>
<feature type="region of interest" description="Disordered" evidence="2">
    <location>
        <begin position="52"/>
        <end position="439"/>
    </location>
</feature>
<keyword evidence="1" id="KW-1015">Disulfide bond</keyword>
<dbReference type="PANTHER" id="PTHR17178:SF0">
    <property type="entry name" value="SERGLYCIN"/>
    <property type="match status" value="1"/>
</dbReference>
<feature type="region of interest" description="Disordered" evidence="2">
    <location>
        <begin position="733"/>
        <end position="783"/>
    </location>
</feature>
<feature type="compositionally biased region" description="Pro residues" evidence="2">
    <location>
        <begin position="750"/>
        <end position="759"/>
    </location>
</feature>
<sequence length="917" mass="95806">MFCCFKPNACAFCLLSLSDHPQSPSSPRLAILQTRTVSPALPHAITPKFPAPMSYPARGPGAPYGASSGNRGGCVRAARLKAEQGEPPQSRPPPPPNMSSQSGTSRNTNWPLPEGYDPAAAPRARGPPPQRPPRPRYVPSILDPTKQSSTERLAPPGQGPLSSDGELLSPYFATRDPNRMTGNSVNSASSLGSIPDFPVPNTPGNARKPPALGLPPSARRGPSSYYSQTSYVSPIVEEAESHRSHNSLASSNVIPANAGDFYFDEDGTDDEDDLGSPTERGDSDDGRSRPSDNGDQSGLVRQASMGKRGKPSLTTIKSMDSMDKLRERDQNGQAAVAMPAAAAMPVGLAVSKKPSGGELRGGTGLTPPSPSTSSSNSNSGSKSPLSKEMLDDDFDSPIDPRVDEILGGLEKGGALSGFGKETRAPSKLSDRVGVRRPPKLNVDAVQEAESRGSLTSLPDLIRRATKLASNLDRGKTASRLGFDLWELGGPNADEKRAAMAAAVRKSDGASLADMLTSFPRPATSSPRSPPRSPYGTRWPTGLAHEQDYGSDQGPPKKRGRRCCGMPLWGFVILMIVLLLLVAAAVVVPIALIVLPKNNDSSNSAQQKSVSDCESTLPCSNGGMSMLDPTGSCACICANGYTGASCTQAPDSGCSTTNMGGATNATIGSAVTELINNSQASFQIPLNGTQLLALFSRANMSCSAENALVKFSGLSKAKRSLDWLPQIGLHLDFGGRHRHNHEDEDEDPPRARPAPGPVPASPAHDSPARPPLVTSHAQLQRRQYSNDAAKTNLGIVYDANGGSSMYSATSTLTSSPTSTSTSTTSATSGVSPKRLAFCKTGVLYVFQASGGRLDHAVMAQENLQTYFVEYVAGGQAAMSATAVSLGNGWTIDLTGWMVKDAQGKSVGNTGGGAGGGTA</sequence>
<evidence type="ECO:0000256" key="3">
    <source>
        <dbReference type="SAM" id="Phobius"/>
    </source>
</evidence>
<feature type="region of interest" description="Disordered" evidence="2">
    <location>
        <begin position="515"/>
        <end position="558"/>
    </location>
</feature>
<feature type="compositionally biased region" description="Polar residues" evidence="2">
    <location>
        <begin position="774"/>
        <end position="783"/>
    </location>
</feature>
<accession>A0ABR1XJ17</accession>
<dbReference type="PANTHER" id="PTHR17178">
    <property type="entry name" value="SECRETORY GRANULE PROTEOGLYCAN CORE PROTEIN"/>
    <property type="match status" value="1"/>
</dbReference>
<comment type="caution">
    <text evidence="1">Lacks conserved residue(s) required for the propagation of feature annotation.</text>
</comment>
<feature type="compositionally biased region" description="Basic and acidic residues" evidence="2">
    <location>
        <begin position="420"/>
        <end position="433"/>
    </location>
</feature>
<keyword evidence="1" id="KW-0245">EGF-like domain</keyword>